<comment type="caution">
    <text evidence="2">The sequence shown here is derived from an EMBL/GenBank/DDBJ whole genome shotgun (WGS) entry which is preliminary data.</text>
</comment>
<dbReference type="InterPro" id="IPR001296">
    <property type="entry name" value="Glyco_trans_1"/>
</dbReference>
<evidence type="ECO:0000313" key="3">
    <source>
        <dbReference type="Proteomes" id="UP000217994"/>
    </source>
</evidence>
<organism evidence="2 3">
    <name type="scientific">Burkholderia ubonensis subsp. mesacidophila</name>
    <dbReference type="NCBI Taxonomy" id="265293"/>
    <lineage>
        <taxon>Bacteria</taxon>
        <taxon>Pseudomonadati</taxon>
        <taxon>Pseudomonadota</taxon>
        <taxon>Betaproteobacteria</taxon>
        <taxon>Burkholderiales</taxon>
        <taxon>Burkholderiaceae</taxon>
        <taxon>Burkholderia</taxon>
        <taxon>Burkholderia cepacia complex</taxon>
    </lineage>
</organism>
<sequence length="147" mass="16768">MTVSYATYRRIVSDVIIVDREGLTGDVEYLLKHDPLAKDLAEIHHGVENDELTSLIDNCLFAAFPAIYERWGLPACEIFHYGKVCATSNTARLPEIIPFEELRFDPYEPRQAFEVMRSLIESPERLHDFAISDFGEVQATNMGAVFR</sequence>
<accession>A0A2A4F0K7</accession>
<evidence type="ECO:0000259" key="1">
    <source>
        <dbReference type="Pfam" id="PF00534"/>
    </source>
</evidence>
<reference evidence="2 3" key="1">
    <citation type="submission" date="2017-01" db="EMBL/GenBank/DDBJ databases">
        <title>Whole-Genome Shotgun Sequencing of Two beta-Proteobacterial Species in Search of the Bulgecin Biosynthetic Cluster.</title>
        <authorList>
            <person name="Horsman M.E."/>
            <person name="Marous D.R."/>
            <person name="Li R."/>
            <person name="Oliver R.A."/>
            <person name="Byun B."/>
            <person name="Emrich S.J."/>
            <person name="Boggess B."/>
            <person name="Townsend C.A."/>
            <person name="Mobashery S."/>
        </authorList>
    </citation>
    <scope>NUCLEOTIDE SEQUENCE [LARGE SCALE GENOMIC DNA]</scope>
    <source>
        <strain evidence="2 3">ATCC 31433</strain>
    </source>
</reference>
<gene>
    <name evidence="2" type="ORF">BZL54_31350</name>
</gene>
<dbReference type="Proteomes" id="UP000217994">
    <property type="component" value="Unassembled WGS sequence"/>
</dbReference>
<feature type="domain" description="Glycosyl transferase family 1" evidence="1">
    <location>
        <begin position="39"/>
        <end position="129"/>
    </location>
</feature>
<protein>
    <recommendedName>
        <fullName evidence="1">Glycosyl transferase family 1 domain-containing protein</fullName>
    </recommendedName>
</protein>
<dbReference type="AlphaFoldDB" id="A0A2A4F0K7"/>
<dbReference type="GO" id="GO:0016757">
    <property type="term" value="F:glycosyltransferase activity"/>
    <property type="evidence" value="ECO:0007669"/>
    <property type="project" value="InterPro"/>
</dbReference>
<evidence type="ECO:0000313" key="2">
    <source>
        <dbReference type="EMBL" id="PCE26497.1"/>
    </source>
</evidence>
<name>A0A2A4F0K7_9BURK</name>
<dbReference type="EMBL" id="MTZU01000107">
    <property type="protein sequence ID" value="PCE26497.1"/>
    <property type="molecule type" value="Genomic_DNA"/>
</dbReference>
<dbReference type="SUPFAM" id="SSF53756">
    <property type="entry name" value="UDP-Glycosyltransferase/glycogen phosphorylase"/>
    <property type="match status" value="1"/>
</dbReference>
<dbReference type="Pfam" id="PF00534">
    <property type="entry name" value="Glycos_transf_1"/>
    <property type="match status" value="1"/>
</dbReference>
<proteinExistence type="predicted"/>
<dbReference type="Gene3D" id="3.40.50.2000">
    <property type="entry name" value="Glycogen Phosphorylase B"/>
    <property type="match status" value="1"/>
</dbReference>